<keyword evidence="1" id="KW-0233">DNA recombination</keyword>
<feature type="domain" description="DNA helicase Pif1-like DEAD-box helicase" evidence="2">
    <location>
        <begin position="817"/>
        <end position="968"/>
    </location>
</feature>
<dbReference type="GO" id="GO:0000723">
    <property type="term" value="P:telomere maintenance"/>
    <property type="evidence" value="ECO:0007669"/>
    <property type="project" value="InterPro"/>
</dbReference>
<protein>
    <recommendedName>
        <fullName evidence="1">ATP-dependent DNA helicase</fullName>
        <ecNumber evidence="1">5.6.2.3</ecNumber>
    </recommendedName>
</protein>
<keyword evidence="1" id="KW-0067">ATP-binding</keyword>
<comment type="catalytic activity">
    <reaction evidence="1">
        <text>ATP + H2O = ADP + phosphate + H(+)</text>
        <dbReference type="Rhea" id="RHEA:13065"/>
        <dbReference type="ChEBI" id="CHEBI:15377"/>
        <dbReference type="ChEBI" id="CHEBI:15378"/>
        <dbReference type="ChEBI" id="CHEBI:30616"/>
        <dbReference type="ChEBI" id="CHEBI:43474"/>
        <dbReference type="ChEBI" id="CHEBI:456216"/>
        <dbReference type="EC" id="5.6.2.3"/>
    </reaction>
</comment>
<dbReference type="GO" id="GO:0006310">
    <property type="term" value="P:DNA recombination"/>
    <property type="evidence" value="ECO:0007669"/>
    <property type="project" value="UniProtKB-KW"/>
</dbReference>
<evidence type="ECO:0000259" key="3">
    <source>
        <dbReference type="Pfam" id="PF14214"/>
    </source>
</evidence>
<dbReference type="Gene3D" id="2.30.30.940">
    <property type="match status" value="1"/>
</dbReference>
<name>A0A8H3L226_9GLOM</name>
<dbReference type="Proteomes" id="UP000615446">
    <property type="component" value="Unassembled WGS sequence"/>
</dbReference>
<dbReference type="EMBL" id="BLAL01000047">
    <property type="protein sequence ID" value="GES80052.1"/>
    <property type="molecule type" value="Genomic_DNA"/>
</dbReference>
<dbReference type="GO" id="GO:0006281">
    <property type="term" value="P:DNA repair"/>
    <property type="evidence" value="ECO:0007669"/>
    <property type="project" value="UniProtKB-KW"/>
</dbReference>
<dbReference type="InterPro" id="IPR027417">
    <property type="entry name" value="P-loop_NTPase"/>
</dbReference>
<comment type="caution">
    <text evidence="4">The sequence shown here is derived from an EMBL/GenBank/DDBJ whole genome shotgun (WGS) entry which is preliminary data.</text>
</comment>
<dbReference type="Pfam" id="PF14214">
    <property type="entry name" value="Helitron_like_N"/>
    <property type="match status" value="1"/>
</dbReference>
<accession>A0A8H3L226</accession>
<evidence type="ECO:0000259" key="2">
    <source>
        <dbReference type="Pfam" id="PF05970"/>
    </source>
</evidence>
<keyword evidence="1 4" id="KW-0347">Helicase</keyword>
<gene>
    <name evidence="4" type="ORF">RCL2_000735000</name>
</gene>
<organism evidence="4 5">
    <name type="scientific">Rhizophagus clarus</name>
    <dbReference type="NCBI Taxonomy" id="94130"/>
    <lineage>
        <taxon>Eukaryota</taxon>
        <taxon>Fungi</taxon>
        <taxon>Fungi incertae sedis</taxon>
        <taxon>Mucoromycota</taxon>
        <taxon>Glomeromycotina</taxon>
        <taxon>Glomeromycetes</taxon>
        <taxon>Glomerales</taxon>
        <taxon>Glomeraceae</taxon>
        <taxon>Rhizophagus</taxon>
    </lineage>
</organism>
<dbReference type="InterPro" id="IPR010285">
    <property type="entry name" value="DNA_helicase_pif1-like_DEAD"/>
</dbReference>
<dbReference type="SUPFAM" id="SSF52540">
    <property type="entry name" value="P-loop containing nucleoside triphosphate hydrolases"/>
    <property type="match status" value="2"/>
</dbReference>
<comment type="cofactor">
    <cofactor evidence="1">
        <name>Mg(2+)</name>
        <dbReference type="ChEBI" id="CHEBI:18420"/>
    </cofactor>
</comment>
<keyword evidence="1" id="KW-0547">Nucleotide-binding</keyword>
<dbReference type="GO" id="GO:0005524">
    <property type="term" value="F:ATP binding"/>
    <property type="evidence" value="ECO:0007669"/>
    <property type="project" value="UniProtKB-KW"/>
</dbReference>
<dbReference type="Pfam" id="PF05970">
    <property type="entry name" value="PIF1"/>
    <property type="match status" value="1"/>
</dbReference>
<dbReference type="Gene3D" id="3.40.50.300">
    <property type="entry name" value="P-loop containing nucleotide triphosphate hydrolases"/>
    <property type="match status" value="1"/>
</dbReference>
<dbReference type="AlphaFoldDB" id="A0A8H3L226"/>
<dbReference type="GO" id="GO:0016787">
    <property type="term" value="F:hydrolase activity"/>
    <property type="evidence" value="ECO:0007669"/>
    <property type="project" value="UniProtKB-KW"/>
</dbReference>
<reference evidence="4" key="1">
    <citation type="submission" date="2019-10" db="EMBL/GenBank/DDBJ databases">
        <title>Conservation and host-specific expression of non-tandemly repeated heterogenous ribosome RNA gene in arbuscular mycorrhizal fungi.</title>
        <authorList>
            <person name="Maeda T."/>
            <person name="Kobayashi Y."/>
            <person name="Nakagawa T."/>
            <person name="Ezawa T."/>
            <person name="Yamaguchi K."/>
            <person name="Bino T."/>
            <person name="Nishimoto Y."/>
            <person name="Shigenobu S."/>
            <person name="Kawaguchi M."/>
        </authorList>
    </citation>
    <scope>NUCLEOTIDE SEQUENCE</scope>
    <source>
        <strain evidence="4">HR1</strain>
    </source>
</reference>
<dbReference type="InterPro" id="IPR025476">
    <property type="entry name" value="Helitron_helicase-like"/>
</dbReference>
<keyword evidence="1" id="KW-0227">DNA damage</keyword>
<evidence type="ECO:0000256" key="1">
    <source>
        <dbReference type="RuleBase" id="RU363044"/>
    </source>
</evidence>
<keyword evidence="1" id="KW-0378">Hydrolase</keyword>
<dbReference type="EC" id="5.6.2.3" evidence="1"/>
<dbReference type="InterPro" id="IPR051055">
    <property type="entry name" value="PIF1_helicase"/>
</dbReference>
<sequence length="1207" mass="141110">MAFQFVNYVLDDFNTEQTIPENEASIWNSAELCQSQNLNHSRAPSNMNNQQNSQINSNFLYWRPSRQLQSLQKRFNDKILIQFPSIPCSFCSILMFPENAKWIQKENRVYPLTLVFSNEQPVKHINDSSKIAVYEVEKVPIYYRRWLSPIYLSCSLGRVPNSNTYTNYRTLLGKFIFSKNIRALDLYSGTIGAILENNTNQYYSRIAFPTARISDTNNLHLSSSSSHPIIRPEIIMPPYDFNTEIHDEDFNYNRLMAGFISNPNEKQLPISYNDENLEGLLFPDLFPTGEGFYKYKNRQKYSDSYQKYIKRCLLLPNPKFRLHPYWPHWSYMNLEKIRNHQNHSRILRQRNINQERHITTADLITTSTYNNKPIINEKITTTLPSFIRTGNTYFKEKEYHVKTMVDAFQLPQIFYTTTMNENGWEHLKTILTFTDNGDTNPTNRPLYTYLHYHHRLESIRNKLWKNPKLSEWGKFIHYWERDEFQNRGAIHTHADVPNPIHEPELYELVTKFQIHHCRPEICNGPCVPGERCSKGFPQPLSATTHLTPNSYYYTYRRTKPEDQWVVPYHGPTLLLWQAHCYFMYVTSIFFAYYITKYITKPEPIGAFDLEEHDVYQKHIMAQRIGSLEIMILLLGYKLCRSSIAVNYLPSLPPLSRSKAIKPVHLILENEENPYCDDAIEKQKDILVRFHHTSVESGEEFFYQQLLLRFPFRDEAELLNDFATYKEHFQSKFPQEYGRLVSDIKKQSTIQSNATIENYLQLIQKITLNINGNLQAIINQQLASYINPVPYMTRYSSIISTDDQYFNYNILTSSWGVAHQGKYPYFLLTGPAGTGKSFMINLITTYLTNCHKNYLLMAPTGVAAQNINGKTIHSELQIKPDSSNYISLAMKNAENRLRLKKIDVIIIDEISMVSPYLLDFINQMFCELHNCTLPFGGIMVLLAGDLAQLPPIGTSFVFKSASWDLFMPLILNTPKRHSEDLEFFQILQQIRFNRITKETWEKLKEKLNTPSNINSPLETTYIMGYRYIADTLNNTIMDYLPVDELDDSFISTAEDRLNYQLWSDKKSDKHFRKYTNFPDIIRIQRGARVMFLNNTLYNNGIYNGSIGIITKIHNEKSIDVAFLTRTGLTVVTVNKTTDRFNYNGQPASRQQQMFAPGQAYVAISRAKTWDSLNLIGLEYEVFKTDEQIILEYERLQVKYDQLVSSFKI</sequence>
<evidence type="ECO:0000313" key="5">
    <source>
        <dbReference type="Proteomes" id="UP000615446"/>
    </source>
</evidence>
<dbReference type="GO" id="GO:0043139">
    <property type="term" value="F:5'-3' DNA helicase activity"/>
    <property type="evidence" value="ECO:0007669"/>
    <property type="project" value="UniProtKB-EC"/>
</dbReference>
<dbReference type="OrthoDB" id="432234at2759"/>
<dbReference type="PANTHER" id="PTHR47642">
    <property type="entry name" value="ATP-DEPENDENT DNA HELICASE"/>
    <property type="match status" value="1"/>
</dbReference>
<evidence type="ECO:0000313" key="4">
    <source>
        <dbReference type="EMBL" id="GES80052.1"/>
    </source>
</evidence>
<feature type="domain" description="Helitron helicase-like" evidence="3">
    <location>
        <begin position="325"/>
        <end position="493"/>
    </location>
</feature>
<keyword evidence="1" id="KW-0234">DNA repair</keyword>
<comment type="similarity">
    <text evidence="1">Belongs to the helicase family.</text>
</comment>
<proteinExistence type="inferred from homology"/>
<dbReference type="PANTHER" id="PTHR47642:SF6">
    <property type="entry name" value="ATP-DEPENDENT DNA HELICASE"/>
    <property type="match status" value="1"/>
</dbReference>